<accession>A0A975F721</accession>
<dbReference type="Gene3D" id="2.30.30.40">
    <property type="entry name" value="SH3 Domains"/>
    <property type="match status" value="1"/>
</dbReference>
<gene>
    <name evidence="2" type="ORF">J9260_13140</name>
</gene>
<dbReference type="KEGG" id="tun:J9260_13140"/>
<evidence type="ECO:0000313" key="2">
    <source>
        <dbReference type="EMBL" id="QTR52645.1"/>
    </source>
</evidence>
<keyword evidence="1" id="KW-0732">Signal</keyword>
<feature type="chain" id="PRO_5037240695" evidence="1">
    <location>
        <begin position="20"/>
        <end position="281"/>
    </location>
</feature>
<proteinExistence type="predicted"/>
<keyword evidence="3" id="KW-1185">Reference proteome</keyword>
<sequence length="281" mass="30729">MKKTMLAASLCLASGLALAEGELQEQATFPFTTVVAPSTKVTIELDKNTVKATLPGWDEQVLFDIEPLEGEEAGRYPVAQVGDFNFDEMQDIAIQDGIGYGGVNVFYRVFLWDDKANKLKEFATPVSNPVLDGEKQTLVSAQRSGPLWYSTEFRAEKGKLYAAMDTEMIPFGDAVLDYVVFKNAAGKVTGTKIVGESSDDQAVDYAKAASATATIQVDKAPLYDKPDSAAKTKMYVIKGDKVTLLDWKAKEGGFGEGWFLIRYQGKKVIEKWLESSSLSQG</sequence>
<reference evidence="2" key="1">
    <citation type="submission" date="2021-04" db="EMBL/GenBank/DDBJ databases">
        <title>Genomics, taxonomy and metabolism of representatives of sulfur bacteria of the genus Thiothrix: Thiothrix fructosivorans QT, Thiothrix unzii A1T and three new species, Thiothrix subterranea sp. nov., Thiothrix litoralis sp. nov. and 'Candidatus Thiothrix anitrata' sp. nov.</title>
        <authorList>
            <person name="Ravin N.V."/>
            <person name="Smolyakov D."/>
            <person name="Rudenko T.S."/>
            <person name="Mardanov A.V."/>
            <person name="Beletsky A.V."/>
            <person name="Markov N.D."/>
            <person name="Fomenkov A.I."/>
            <person name="Roberts R.J."/>
            <person name="Karnachuk O.V."/>
            <person name="Novikov A."/>
            <person name="Grabovich M.Y."/>
        </authorList>
    </citation>
    <scope>NUCLEOTIDE SEQUENCE</scope>
    <source>
        <strain evidence="2">A1</strain>
    </source>
</reference>
<dbReference type="AlphaFoldDB" id="A0A975F721"/>
<feature type="signal peptide" evidence="1">
    <location>
        <begin position="1"/>
        <end position="19"/>
    </location>
</feature>
<evidence type="ECO:0000256" key="1">
    <source>
        <dbReference type="SAM" id="SignalP"/>
    </source>
</evidence>
<dbReference type="RefSeq" id="WP_210218185.1">
    <property type="nucleotide sequence ID" value="NZ_CP072793.1"/>
</dbReference>
<dbReference type="Proteomes" id="UP000672009">
    <property type="component" value="Chromosome"/>
</dbReference>
<dbReference type="EMBL" id="CP072793">
    <property type="protein sequence ID" value="QTR52645.1"/>
    <property type="molecule type" value="Genomic_DNA"/>
</dbReference>
<name>A0A975F721_9GAMM</name>
<dbReference type="NCBIfam" id="NF047539">
    <property type="entry name" value="XAC2610_fam"/>
    <property type="match status" value="1"/>
</dbReference>
<dbReference type="InterPro" id="IPR058087">
    <property type="entry name" value="XAC2610_dom"/>
</dbReference>
<protein>
    <submittedName>
        <fullName evidence="2">Uncharacterized protein</fullName>
    </submittedName>
</protein>
<evidence type="ECO:0000313" key="3">
    <source>
        <dbReference type="Proteomes" id="UP000672009"/>
    </source>
</evidence>
<organism evidence="2 3">
    <name type="scientific">Thiothrix unzii</name>
    <dbReference type="NCBI Taxonomy" id="111769"/>
    <lineage>
        <taxon>Bacteria</taxon>
        <taxon>Pseudomonadati</taxon>
        <taxon>Pseudomonadota</taxon>
        <taxon>Gammaproteobacteria</taxon>
        <taxon>Thiotrichales</taxon>
        <taxon>Thiotrichaceae</taxon>
        <taxon>Thiothrix</taxon>
    </lineage>
</organism>